<feature type="compositionally biased region" description="Basic and acidic residues" evidence="1">
    <location>
        <begin position="147"/>
        <end position="177"/>
    </location>
</feature>
<feature type="region of interest" description="Disordered" evidence="1">
    <location>
        <begin position="132"/>
        <end position="177"/>
    </location>
</feature>
<dbReference type="GeneID" id="14887737"/>
<dbReference type="KEGG" id="eiv:EIN_330520"/>
<dbReference type="Proteomes" id="UP000014680">
    <property type="component" value="Unassembled WGS sequence"/>
</dbReference>
<proteinExistence type="predicted"/>
<name>L7FLQ5_ENTIV</name>
<sequence length="177" mass="20988">MENIEWIYNVNLFTKRVEKNIVNVSLFNVVMDDILSRFIVKLYPQNLSLSIKETLGILDISKTVIGGLEMSYLNNIKGDTIALKLPENIRKMEIRNFMHLKVDILNQTQVKNKALVSRFLLLKNIQKDHEKRKVSKKQLNRKKEKKEKRETYQEKLMKGKEQLDFGEEKKEIDDEDY</sequence>
<evidence type="ECO:0000313" key="2">
    <source>
        <dbReference type="EMBL" id="ELP88758.1"/>
    </source>
</evidence>
<feature type="compositionally biased region" description="Basic residues" evidence="1">
    <location>
        <begin position="132"/>
        <end position="146"/>
    </location>
</feature>
<accession>L7FLQ5</accession>
<dbReference type="AlphaFoldDB" id="L7FLQ5"/>
<evidence type="ECO:0000313" key="3">
    <source>
        <dbReference type="Proteomes" id="UP000014680"/>
    </source>
</evidence>
<evidence type="ECO:0000256" key="1">
    <source>
        <dbReference type="SAM" id="MobiDB-lite"/>
    </source>
</evidence>
<keyword evidence="3" id="KW-1185">Reference proteome</keyword>
<dbReference type="VEuPathDB" id="AmoebaDB:EIN_330520"/>
<dbReference type="RefSeq" id="XP_004255529.1">
    <property type="nucleotide sequence ID" value="XM_004255481.1"/>
</dbReference>
<protein>
    <submittedName>
        <fullName evidence="2">Uncharacterized protein</fullName>
    </submittedName>
</protein>
<dbReference type="EMBL" id="KB206701">
    <property type="protein sequence ID" value="ELP88758.1"/>
    <property type="molecule type" value="Genomic_DNA"/>
</dbReference>
<gene>
    <name evidence="2" type="ORF">EIN_330520</name>
</gene>
<reference evidence="2 3" key="1">
    <citation type="submission" date="2012-10" db="EMBL/GenBank/DDBJ databases">
        <authorList>
            <person name="Zafar N."/>
            <person name="Inman J."/>
            <person name="Hall N."/>
            <person name="Lorenzi H."/>
            <person name="Caler E."/>
        </authorList>
    </citation>
    <scope>NUCLEOTIDE SEQUENCE [LARGE SCALE GENOMIC DNA]</scope>
    <source>
        <strain evidence="2 3">IP1</strain>
    </source>
</reference>
<organism evidence="2 3">
    <name type="scientific">Entamoeba invadens IP1</name>
    <dbReference type="NCBI Taxonomy" id="370355"/>
    <lineage>
        <taxon>Eukaryota</taxon>
        <taxon>Amoebozoa</taxon>
        <taxon>Evosea</taxon>
        <taxon>Archamoebae</taxon>
        <taxon>Mastigamoebida</taxon>
        <taxon>Entamoebidae</taxon>
        <taxon>Entamoeba</taxon>
    </lineage>
</organism>